<dbReference type="InterPro" id="IPR058739">
    <property type="entry name" value="NicX"/>
</dbReference>
<dbReference type="EMBL" id="NATQ01000094">
    <property type="protein sequence ID" value="OQX90167.1"/>
    <property type="molecule type" value="Genomic_DNA"/>
</dbReference>
<protein>
    <recommendedName>
        <fullName evidence="4">Leucyl aminopeptidase</fullName>
    </recommendedName>
</protein>
<evidence type="ECO:0000256" key="1">
    <source>
        <dbReference type="ARBA" id="ARBA00022723"/>
    </source>
</evidence>
<gene>
    <name evidence="2" type="ORF">B6D57_04540</name>
</gene>
<evidence type="ECO:0000313" key="2">
    <source>
        <dbReference type="EMBL" id="OQX90167.1"/>
    </source>
</evidence>
<dbReference type="GO" id="GO:0004177">
    <property type="term" value="F:aminopeptidase activity"/>
    <property type="evidence" value="ECO:0007669"/>
    <property type="project" value="InterPro"/>
</dbReference>
<dbReference type="PANTHER" id="PTHR34448:SF1">
    <property type="entry name" value="BLL6088 PROTEIN"/>
    <property type="match status" value="1"/>
</dbReference>
<name>A0A1W9S0K4_9BACT</name>
<organism evidence="2 3">
    <name type="scientific">Candidatus Coatesbacteria bacterium 4484_99</name>
    <dbReference type="NCBI Taxonomy" id="1970774"/>
    <lineage>
        <taxon>Bacteria</taxon>
        <taxon>Candidatus Coatesiibacteriota</taxon>
    </lineage>
</organism>
<evidence type="ECO:0008006" key="4">
    <source>
        <dbReference type="Google" id="ProtNLM"/>
    </source>
</evidence>
<reference evidence="3" key="1">
    <citation type="submission" date="2017-03" db="EMBL/GenBank/DDBJ databases">
        <title>Novel pathways for hydrocarbon cycling and metabolic interdependencies in hydrothermal sediment communities.</title>
        <authorList>
            <person name="Dombrowski N."/>
            <person name="Seitz K."/>
            <person name="Teske A."/>
            <person name="Baker B."/>
        </authorList>
    </citation>
    <scope>NUCLEOTIDE SEQUENCE [LARGE SCALE GENOMIC DNA]</scope>
</reference>
<dbReference type="GO" id="GO:0046872">
    <property type="term" value="F:metal ion binding"/>
    <property type="evidence" value="ECO:0007669"/>
    <property type="project" value="UniProtKB-KW"/>
</dbReference>
<evidence type="ECO:0000313" key="3">
    <source>
        <dbReference type="Proteomes" id="UP000192611"/>
    </source>
</evidence>
<comment type="caution">
    <text evidence="2">The sequence shown here is derived from an EMBL/GenBank/DDBJ whole genome shotgun (WGS) entry which is preliminary data.</text>
</comment>
<dbReference type="GO" id="GO:0006508">
    <property type="term" value="P:proteolysis"/>
    <property type="evidence" value="ECO:0007669"/>
    <property type="project" value="InterPro"/>
</dbReference>
<dbReference type="AlphaFoldDB" id="A0A1W9S0K4"/>
<accession>A0A1W9S0K4</accession>
<sequence>MFDFDEKMKKAVNNVYDTCFNLKNNEKVLVVSDEGCIGVALPFWYLALNKTQNCLFVLMKKMSVSGEEPPEEVSEIMTKNDILLLITSMSLSHTEATRRAIKNGARVASMPDITEDIVRRTLTADYSAIRKRSITLAEELRDAKSVRIISGNGEVLTFSVEGRRFNADTGIIDKPGKFSNLPAGEVYSAPVENTADGVVIIDGVIPEAGNVDKPVRMEFRDGYLTSMDGGRAVDVVMKTLNRYGRNERNLAEIGIGTNDKATLVPNIIEAEKVMGTIHIAIGDNKSMGGKVSANIHLDFVIKNCILEIDNRVIVENGKLLI</sequence>
<keyword evidence="1" id="KW-0479">Metal-binding</keyword>
<dbReference type="SUPFAM" id="SSF144052">
    <property type="entry name" value="Thermophilic metalloprotease-like"/>
    <property type="match status" value="1"/>
</dbReference>
<dbReference type="Proteomes" id="UP000192611">
    <property type="component" value="Unassembled WGS sequence"/>
</dbReference>
<dbReference type="Pfam" id="PF26233">
    <property type="entry name" value="NicX"/>
    <property type="match status" value="1"/>
</dbReference>
<proteinExistence type="predicted"/>
<dbReference type="PANTHER" id="PTHR34448">
    <property type="entry name" value="AMINOPEPTIDASE"/>
    <property type="match status" value="1"/>
</dbReference>
<dbReference type="InterPro" id="IPR052170">
    <property type="entry name" value="M29_Exopeptidase"/>
</dbReference>